<comment type="caution">
    <text evidence="1">The sequence shown here is derived from an EMBL/GenBank/DDBJ whole genome shotgun (WGS) entry which is preliminary data.</text>
</comment>
<dbReference type="InterPro" id="IPR002347">
    <property type="entry name" value="SDR_fam"/>
</dbReference>
<accession>A0A4Q8CZ70</accession>
<dbReference type="PANTHER" id="PTHR43431:SF7">
    <property type="entry name" value="OXIDOREDUCTASE, SHORT CHAIN DEHYDROGENASE_REDUCTASE FAMILY (AFU_ORTHOLOGUE AFUA_5G14000)"/>
    <property type="match status" value="1"/>
</dbReference>
<dbReference type="Pfam" id="PF00106">
    <property type="entry name" value="adh_short"/>
    <property type="match status" value="1"/>
</dbReference>
<dbReference type="SUPFAM" id="SSF51735">
    <property type="entry name" value="NAD(P)-binding Rossmann-fold domains"/>
    <property type="match status" value="1"/>
</dbReference>
<reference evidence="1 2" key="1">
    <citation type="submission" date="2019-02" db="EMBL/GenBank/DDBJ databases">
        <title>Genomic Encyclopedia of Type Strains, Phase IV (KMG-IV): sequencing the most valuable type-strain genomes for metagenomic binning, comparative biology and taxonomic classification.</title>
        <authorList>
            <person name="Goeker M."/>
        </authorList>
    </citation>
    <scope>NUCLEOTIDE SEQUENCE [LARGE SCALE GENOMIC DNA]</scope>
    <source>
        <strain evidence="1 2">DSM 21056</strain>
    </source>
</reference>
<dbReference type="Gene3D" id="3.40.50.720">
    <property type="entry name" value="NAD(P)-binding Rossmann-like Domain"/>
    <property type="match status" value="1"/>
</dbReference>
<organism evidence="1 2">
    <name type="scientific">Spiribacter vilamensis</name>
    <dbReference type="NCBI Taxonomy" id="531306"/>
    <lineage>
        <taxon>Bacteria</taxon>
        <taxon>Pseudomonadati</taxon>
        <taxon>Pseudomonadota</taxon>
        <taxon>Gammaproteobacteria</taxon>
        <taxon>Chromatiales</taxon>
        <taxon>Ectothiorhodospiraceae</taxon>
        <taxon>Spiribacter</taxon>
    </lineage>
</organism>
<dbReference type="Proteomes" id="UP000292298">
    <property type="component" value="Unassembled WGS sequence"/>
</dbReference>
<dbReference type="PRINTS" id="PR00081">
    <property type="entry name" value="GDHRDH"/>
</dbReference>
<proteinExistence type="predicted"/>
<dbReference type="OrthoDB" id="5513072at2"/>
<keyword evidence="2" id="KW-1185">Reference proteome</keyword>
<dbReference type="PANTHER" id="PTHR43431">
    <property type="entry name" value="OXIDOREDUCTASE, SHORT CHAIN DEHYDROGENASE/REDUCTASE FAMILY (AFU_ORTHOLOGUE AFUA_5G14000)"/>
    <property type="match status" value="1"/>
</dbReference>
<name>A0A4Q8CZ70_9GAMM</name>
<evidence type="ECO:0000313" key="2">
    <source>
        <dbReference type="Proteomes" id="UP000292298"/>
    </source>
</evidence>
<dbReference type="AlphaFoldDB" id="A0A4Q8CZ70"/>
<dbReference type="RefSeq" id="WP_130502645.1">
    <property type="nucleotide sequence ID" value="NZ_SHLI01000001.1"/>
</dbReference>
<sequence>MSDHFPVCAINGVGPGNGAAFARRFAAAGYRVALIARTSEFSESLVNEIGDQARAYTCDLADPDAVTATYARIREELGPPDVMLHNAGAGIWGDFESVDPAVFEQSWRVNTLGLLTAARAIAPDMREKGHGSIIVTGATASRRGGAKTAAFASAKGAQRNLTESLAKQLWPQGIHVSLIVVDGVVDAPQARERLADKPDDFFLDPNDIAETAHWLTSQPRSAWSFEVEARPFGENW</sequence>
<protein>
    <submittedName>
        <fullName evidence="1">NADP-dependent 3-hydroxy acid dehydrogenase YdfG</fullName>
    </submittedName>
</protein>
<gene>
    <name evidence="1" type="ORF">EV698_0562</name>
</gene>
<evidence type="ECO:0000313" key="1">
    <source>
        <dbReference type="EMBL" id="RZU98318.1"/>
    </source>
</evidence>
<dbReference type="EMBL" id="SHLI01000001">
    <property type="protein sequence ID" value="RZU98318.1"/>
    <property type="molecule type" value="Genomic_DNA"/>
</dbReference>
<dbReference type="InterPro" id="IPR036291">
    <property type="entry name" value="NAD(P)-bd_dom_sf"/>
</dbReference>